<feature type="region of interest" description="Disordered" evidence="1">
    <location>
        <begin position="26"/>
        <end position="56"/>
    </location>
</feature>
<dbReference type="EMBL" id="QGKV02000759">
    <property type="protein sequence ID" value="KAF3561986.1"/>
    <property type="molecule type" value="Genomic_DNA"/>
</dbReference>
<evidence type="ECO:0000256" key="1">
    <source>
        <dbReference type="SAM" id="MobiDB-lite"/>
    </source>
</evidence>
<accession>A0ABQ7CPN2</accession>
<protein>
    <submittedName>
        <fullName evidence="2">Uncharacterized protein</fullName>
    </submittedName>
</protein>
<organism evidence="2 3">
    <name type="scientific">Brassica cretica</name>
    <name type="common">Mustard</name>
    <dbReference type="NCBI Taxonomy" id="69181"/>
    <lineage>
        <taxon>Eukaryota</taxon>
        <taxon>Viridiplantae</taxon>
        <taxon>Streptophyta</taxon>
        <taxon>Embryophyta</taxon>
        <taxon>Tracheophyta</taxon>
        <taxon>Spermatophyta</taxon>
        <taxon>Magnoliopsida</taxon>
        <taxon>eudicotyledons</taxon>
        <taxon>Gunneridae</taxon>
        <taxon>Pentapetalae</taxon>
        <taxon>rosids</taxon>
        <taxon>malvids</taxon>
        <taxon>Brassicales</taxon>
        <taxon>Brassicaceae</taxon>
        <taxon>Brassiceae</taxon>
        <taxon>Brassica</taxon>
    </lineage>
</organism>
<dbReference type="Proteomes" id="UP000266723">
    <property type="component" value="Unassembled WGS sequence"/>
</dbReference>
<comment type="caution">
    <text evidence="2">The sequence shown here is derived from an EMBL/GenBank/DDBJ whole genome shotgun (WGS) entry which is preliminary data.</text>
</comment>
<name>A0ABQ7CPN2_BRACR</name>
<gene>
    <name evidence="2" type="ORF">DY000_02012162</name>
</gene>
<proteinExistence type="predicted"/>
<evidence type="ECO:0000313" key="2">
    <source>
        <dbReference type="EMBL" id="KAF3561986.1"/>
    </source>
</evidence>
<keyword evidence="3" id="KW-1185">Reference proteome</keyword>
<evidence type="ECO:0000313" key="3">
    <source>
        <dbReference type="Proteomes" id="UP000266723"/>
    </source>
</evidence>
<reference evidence="2 3" key="1">
    <citation type="journal article" date="2020" name="BMC Genomics">
        <title>Intraspecific diversification of the crop wild relative Brassica cretica Lam. using demographic model selection.</title>
        <authorList>
            <person name="Kioukis A."/>
            <person name="Michalopoulou V.A."/>
            <person name="Briers L."/>
            <person name="Pirintsos S."/>
            <person name="Studholme D.J."/>
            <person name="Pavlidis P."/>
            <person name="Sarris P.F."/>
        </authorList>
    </citation>
    <scope>NUCLEOTIDE SEQUENCE [LARGE SCALE GENOMIC DNA]</scope>
    <source>
        <strain evidence="3">cv. PFS-1207/04</strain>
    </source>
</reference>
<feature type="compositionally biased region" description="Polar residues" evidence="1">
    <location>
        <begin position="41"/>
        <end position="56"/>
    </location>
</feature>
<sequence>MDQKTIDDMVKALGEERLKVLGKIPENYDNLSNGDEEESLPSPQQNTQQKSSLSIV</sequence>